<evidence type="ECO:0000256" key="3">
    <source>
        <dbReference type="ARBA" id="ARBA00022692"/>
    </source>
</evidence>
<dbReference type="STRING" id="914234.M2RQD0"/>
<dbReference type="Pfam" id="PF07690">
    <property type="entry name" value="MFS_1"/>
    <property type="match status" value="1"/>
</dbReference>
<protein>
    <recommendedName>
        <fullName evidence="8">Major facilitator superfamily (MFS) profile domain-containing protein</fullName>
    </recommendedName>
</protein>
<evidence type="ECO:0000256" key="2">
    <source>
        <dbReference type="ARBA" id="ARBA00022448"/>
    </source>
</evidence>
<reference evidence="9 10" key="1">
    <citation type="journal article" date="2012" name="Proc. Natl. Acad. Sci. U.S.A.">
        <title>Comparative genomics of Ceriporiopsis subvermispora and Phanerochaete chrysosporium provide insight into selective ligninolysis.</title>
        <authorList>
            <person name="Fernandez-Fueyo E."/>
            <person name="Ruiz-Duenas F.J."/>
            <person name="Ferreira P."/>
            <person name="Floudas D."/>
            <person name="Hibbett D.S."/>
            <person name="Canessa P."/>
            <person name="Larrondo L.F."/>
            <person name="James T.Y."/>
            <person name="Seelenfreund D."/>
            <person name="Lobos S."/>
            <person name="Polanco R."/>
            <person name="Tello M."/>
            <person name="Honda Y."/>
            <person name="Watanabe T."/>
            <person name="Watanabe T."/>
            <person name="Ryu J.S."/>
            <person name="Kubicek C.P."/>
            <person name="Schmoll M."/>
            <person name="Gaskell J."/>
            <person name="Hammel K.E."/>
            <person name="St John F.J."/>
            <person name="Vanden Wymelenberg A."/>
            <person name="Sabat G."/>
            <person name="Splinter BonDurant S."/>
            <person name="Syed K."/>
            <person name="Yadav J.S."/>
            <person name="Doddapaneni H."/>
            <person name="Subramanian V."/>
            <person name="Lavin J.L."/>
            <person name="Oguiza J.A."/>
            <person name="Perez G."/>
            <person name="Pisabarro A.G."/>
            <person name="Ramirez L."/>
            <person name="Santoyo F."/>
            <person name="Master E."/>
            <person name="Coutinho P.M."/>
            <person name="Henrissat B."/>
            <person name="Lombard V."/>
            <person name="Magnuson J.K."/>
            <person name="Kuees U."/>
            <person name="Hori C."/>
            <person name="Igarashi K."/>
            <person name="Samejima M."/>
            <person name="Held B.W."/>
            <person name="Barry K.W."/>
            <person name="LaButti K.M."/>
            <person name="Lapidus A."/>
            <person name="Lindquist E.A."/>
            <person name="Lucas S.M."/>
            <person name="Riley R."/>
            <person name="Salamov A.A."/>
            <person name="Hoffmeister D."/>
            <person name="Schwenk D."/>
            <person name="Hadar Y."/>
            <person name="Yarden O."/>
            <person name="de Vries R.P."/>
            <person name="Wiebenga A."/>
            <person name="Stenlid J."/>
            <person name="Eastwood D."/>
            <person name="Grigoriev I.V."/>
            <person name="Berka R.M."/>
            <person name="Blanchette R.A."/>
            <person name="Kersten P."/>
            <person name="Martinez A.T."/>
            <person name="Vicuna R."/>
            <person name="Cullen D."/>
        </authorList>
    </citation>
    <scope>NUCLEOTIDE SEQUENCE [LARGE SCALE GENOMIC DNA]</scope>
    <source>
        <strain evidence="9 10">B</strain>
    </source>
</reference>
<feature type="transmembrane region" description="Helical" evidence="7">
    <location>
        <begin position="64"/>
        <end position="81"/>
    </location>
</feature>
<proteinExistence type="predicted"/>
<gene>
    <name evidence="9" type="ORF">CERSUDRAFT_111647</name>
</gene>
<dbReference type="Proteomes" id="UP000016930">
    <property type="component" value="Unassembled WGS sequence"/>
</dbReference>
<evidence type="ECO:0000313" key="9">
    <source>
        <dbReference type="EMBL" id="EMD41076.1"/>
    </source>
</evidence>
<dbReference type="AlphaFoldDB" id="M2RQD0"/>
<accession>M2RQD0</accession>
<evidence type="ECO:0000259" key="8">
    <source>
        <dbReference type="PROSITE" id="PS50850"/>
    </source>
</evidence>
<feature type="transmembrane region" description="Helical" evidence="7">
    <location>
        <begin position="452"/>
        <end position="471"/>
    </location>
</feature>
<evidence type="ECO:0000313" key="10">
    <source>
        <dbReference type="Proteomes" id="UP000016930"/>
    </source>
</evidence>
<dbReference type="EMBL" id="KB445792">
    <property type="protein sequence ID" value="EMD41076.1"/>
    <property type="molecule type" value="Genomic_DNA"/>
</dbReference>
<feature type="domain" description="Major facilitator superfamily (MFS) profile" evidence="8">
    <location>
        <begin position="43"/>
        <end position="477"/>
    </location>
</feature>
<feature type="compositionally biased region" description="Basic and acidic residues" evidence="6">
    <location>
        <begin position="1"/>
        <end position="25"/>
    </location>
</feature>
<evidence type="ECO:0000256" key="5">
    <source>
        <dbReference type="ARBA" id="ARBA00023136"/>
    </source>
</evidence>
<feature type="transmembrane region" description="Helical" evidence="7">
    <location>
        <begin position="419"/>
        <end position="440"/>
    </location>
</feature>
<dbReference type="InterPro" id="IPR020846">
    <property type="entry name" value="MFS_dom"/>
</dbReference>
<evidence type="ECO:0000256" key="7">
    <source>
        <dbReference type="SAM" id="Phobius"/>
    </source>
</evidence>
<dbReference type="GO" id="GO:0016020">
    <property type="term" value="C:membrane"/>
    <property type="evidence" value="ECO:0007669"/>
    <property type="project" value="UniProtKB-SubCell"/>
</dbReference>
<keyword evidence="5 7" id="KW-0472">Membrane</keyword>
<dbReference type="Gene3D" id="1.20.1250.20">
    <property type="entry name" value="MFS general substrate transporter like domains"/>
    <property type="match status" value="2"/>
</dbReference>
<evidence type="ECO:0000256" key="1">
    <source>
        <dbReference type="ARBA" id="ARBA00004141"/>
    </source>
</evidence>
<feature type="transmembrane region" description="Helical" evidence="7">
    <location>
        <begin position="161"/>
        <end position="181"/>
    </location>
</feature>
<dbReference type="PANTHER" id="PTHR43791">
    <property type="entry name" value="PERMEASE-RELATED"/>
    <property type="match status" value="1"/>
</dbReference>
<keyword evidence="4 7" id="KW-1133">Transmembrane helix</keyword>
<keyword evidence="10" id="KW-1185">Reference proteome</keyword>
<dbReference type="OrthoDB" id="6730379at2759"/>
<feature type="transmembrane region" description="Helical" evidence="7">
    <location>
        <begin position="356"/>
        <end position="376"/>
    </location>
</feature>
<dbReference type="HOGENOM" id="CLU_001265_0_5_1"/>
<keyword evidence="2" id="KW-0813">Transport</keyword>
<dbReference type="InterPro" id="IPR036259">
    <property type="entry name" value="MFS_trans_sf"/>
</dbReference>
<organism evidence="9 10">
    <name type="scientific">Ceriporiopsis subvermispora (strain B)</name>
    <name type="common">White-rot fungus</name>
    <name type="synonym">Gelatoporia subvermispora</name>
    <dbReference type="NCBI Taxonomy" id="914234"/>
    <lineage>
        <taxon>Eukaryota</taxon>
        <taxon>Fungi</taxon>
        <taxon>Dikarya</taxon>
        <taxon>Basidiomycota</taxon>
        <taxon>Agaricomycotina</taxon>
        <taxon>Agaricomycetes</taxon>
        <taxon>Polyporales</taxon>
        <taxon>Gelatoporiaceae</taxon>
        <taxon>Gelatoporia</taxon>
    </lineage>
</organism>
<feature type="transmembrane region" description="Helical" evidence="7">
    <location>
        <begin position="388"/>
        <end position="407"/>
    </location>
</feature>
<feature type="transmembrane region" description="Helical" evidence="7">
    <location>
        <begin position="224"/>
        <end position="244"/>
    </location>
</feature>
<feature type="region of interest" description="Disordered" evidence="6">
    <location>
        <begin position="1"/>
        <end position="29"/>
    </location>
</feature>
<dbReference type="GO" id="GO:0022857">
    <property type="term" value="F:transmembrane transporter activity"/>
    <property type="evidence" value="ECO:0007669"/>
    <property type="project" value="InterPro"/>
</dbReference>
<feature type="transmembrane region" description="Helical" evidence="7">
    <location>
        <begin position="193"/>
        <end position="212"/>
    </location>
</feature>
<keyword evidence="3 7" id="KW-0812">Transmembrane</keyword>
<dbReference type="PROSITE" id="PS50850">
    <property type="entry name" value="MFS"/>
    <property type="match status" value="1"/>
</dbReference>
<feature type="transmembrane region" description="Helical" evidence="7">
    <location>
        <begin position="101"/>
        <end position="124"/>
    </location>
</feature>
<dbReference type="InterPro" id="IPR011701">
    <property type="entry name" value="MFS"/>
</dbReference>
<feature type="transmembrane region" description="Helical" evidence="7">
    <location>
        <begin position="286"/>
        <end position="308"/>
    </location>
</feature>
<name>M2RQD0_CERS8</name>
<sequence>MTSITDRKSLDSTEKDPHSPEKSEFDATVSVVESGEGDEALRLVGKERVQEFSEEYNKKLRRKLDLVIPTICAAVYFTQFLDKTSLNYASIMGLPIVGQHYNLVSLAFYLGFLIFEFPTVYIAQKLRAAKYLGGNIILWGIILMLHATTTSFGGFFALRFLLGMCESCVAPILILIISMFYKKDEQGTRVSWFYVMNGLTQVFGGFVAYGISFYSGNRIAPYKIVYLLLGGLAIIVGLVVIFFLPDSPVHARMLTKEERIAALERVRDDQGGTENKRLKKDQIFEALLDIRTWLIVLTTLLTSIPNGALSNFSNIIIKSFGYTSRQTLILSTPGGAVACITTLLCGWYSDRKNERMIPIVFALVPTIVGSAMLIGLNGKAGEKGALLFATYLIGTFGSALSSVYAYNASNTSGHTKKNTINAITLVSFALGNIIGTEIFQPKDAPAYIPGKIAIMVLLTVQLFVSFLLRWINLRLNEKKREALAEERARRGWTDADVQKERERHAFLDLTDKQNLFFIYTA</sequence>
<evidence type="ECO:0000256" key="4">
    <source>
        <dbReference type="ARBA" id="ARBA00022989"/>
    </source>
</evidence>
<dbReference type="SUPFAM" id="SSF103473">
    <property type="entry name" value="MFS general substrate transporter"/>
    <property type="match status" value="1"/>
</dbReference>
<dbReference type="PANTHER" id="PTHR43791:SF40">
    <property type="entry name" value="THIAMINE PATHWAY TRANSPORTER THI73"/>
    <property type="match status" value="1"/>
</dbReference>
<evidence type="ECO:0000256" key="6">
    <source>
        <dbReference type="SAM" id="MobiDB-lite"/>
    </source>
</evidence>
<comment type="subcellular location">
    <subcellularLocation>
        <location evidence="1">Membrane</location>
        <topology evidence="1">Multi-pass membrane protein</topology>
    </subcellularLocation>
</comment>
<feature type="transmembrane region" description="Helical" evidence="7">
    <location>
        <begin position="136"/>
        <end position="155"/>
    </location>
</feature>
<feature type="transmembrane region" description="Helical" evidence="7">
    <location>
        <begin position="328"/>
        <end position="349"/>
    </location>
</feature>